<keyword evidence="2" id="KW-0560">Oxidoreductase</keyword>
<evidence type="ECO:0000313" key="3">
    <source>
        <dbReference type="Proteomes" id="UP000275504"/>
    </source>
</evidence>
<sequence length="85" mass="9129">MKVKLLLIASLVAFSSLNAASLIDEAKNSGLVALPKDQKGVDEILKQNGVKASEFTLEKAELGKNFILSHAFQKAVSFLVIPVTM</sequence>
<keyword evidence="2" id="KW-0575">Peroxidase</keyword>
<feature type="signal peptide" evidence="1">
    <location>
        <begin position="1"/>
        <end position="19"/>
    </location>
</feature>
<accession>A0A381CZZ5</accession>
<dbReference type="AlphaFoldDB" id="A0A381CZZ5"/>
<reference evidence="2 3" key="1">
    <citation type="submission" date="2018-12" db="EMBL/GenBank/DDBJ databases">
        <authorList>
            <consortium name="Pathogen Informatics"/>
        </authorList>
    </citation>
    <scope>NUCLEOTIDE SEQUENCE [LARGE SCALE GENOMIC DNA]</scope>
    <source>
        <strain evidence="2 3">NCTC11951</strain>
    </source>
</reference>
<evidence type="ECO:0000256" key="1">
    <source>
        <dbReference type="SAM" id="SignalP"/>
    </source>
</evidence>
<organism evidence="2 3">
    <name type="scientific">Campylobacter jejuni subsp. doylei</name>
    <dbReference type="NCBI Taxonomy" id="32021"/>
    <lineage>
        <taxon>Bacteria</taxon>
        <taxon>Pseudomonadati</taxon>
        <taxon>Campylobacterota</taxon>
        <taxon>Epsilonproteobacteria</taxon>
        <taxon>Campylobacterales</taxon>
        <taxon>Campylobacteraceae</taxon>
        <taxon>Campylobacter</taxon>
    </lineage>
</organism>
<dbReference type="EC" id="1.11.1.5" evidence="2"/>
<dbReference type="EMBL" id="LR134359">
    <property type="protein sequence ID" value="VEG62864.1"/>
    <property type="molecule type" value="Genomic_DNA"/>
</dbReference>
<evidence type="ECO:0000313" key="2">
    <source>
        <dbReference type="EMBL" id="VEG62864.1"/>
    </source>
</evidence>
<keyword evidence="1" id="KW-0732">Signal</keyword>
<dbReference type="Proteomes" id="UP000275504">
    <property type="component" value="Chromosome"/>
</dbReference>
<proteinExistence type="predicted"/>
<protein>
    <submittedName>
        <fullName evidence="2">Cytochrome c551 peroxidase</fullName>
        <ecNumber evidence="2">1.11.1.5</ecNumber>
    </submittedName>
</protein>
<gene>
    <name evidence="2" type="ORF">NCTC11951_02015</name>
</gene>
<feature type="chain" id="PRO_5043165650" evidence="1">
    <location>
        <begin position="20"/>
        <end position="85"/>
    </location>
</feature>
<name>A0A381CZZ5_CAMJU</name>
<dbReference type="GO" id="GO:0004130">
    <property type="term" value="F:cytochrome-c peroxidase activity"/>
    <property type="evidence" value="ECO:0007669"/>
    <property type="project" value="UniProtKB-EC"/>
</dbReference>